<feature type="region of interest" description="Disordered" evidence="5">
    <location>
        <begin position="381"/>
        <end position="403"/>
    </location>
</feature>
<sequence>MSERQTAARSHPGLDRTAGVTGALTYALVGLLPVVTDIPMSSLWWVLWAVGLPLFVVDVLVDLSPRTARLLVLPMMLLGTALYAVEPLYGFGGVPMVITAASAGLVLPLPTALGVVAVQSAALLTLGYGALSDGGLLGALFYVGLQVFAVMTGQITQRESRARERLAQVHASLREAHAELEAAQARLAETSRTEERLRISRDLHDLVGHQLSALALNLEVASHVVDGPAAEQVHRSRQLAKELLADVRQVVGRLREDGPDVRGALERMAAQIPRPVVHLDLPDELTVPSTPVRDALVRGVQEALTNAVRHSGAGSAWVGVRHTGEGLEVVVRDDGAGADPLRPGNGLTGMRERIEAVGGTVEVDGSDGFRVRLVVPAEVVAPPPDAAGPSATAAPTADREVAR</sequence>
<dbReference type="RefSeq" id="WP_141820674.1">
    <property type="nucleotide sequence ID" value="NZ_BAAAIL010000001.1"/>
</dbReference>
<feature type="transmembrane region" description="Helical" evidence="6">
    <location>
        <begin position="97"/>
        <end position="124"/>
    </location>
</feature>
<evidence type="ECO:0000259" key="7">
    <source>
        <dbReference type="SMART" id="SM00387"/>
    </source>
</evidence>
<feature type="coiled-coil region" evidence="4">
    <location>
        <begin position="163"/>
        <end position="200"/>
    </location>
</feature>
<dbReference type="EMBL" id="VFPU01000002">
    <property type="protein sequence ID" value="TQM91198.1"/>
    <property type="molecule type" value="Genomic_DNA"/>
</dbReference>
<gene>
    <name evidence="8" type="ORF">FB476_2934</name>
</gene>
<keyword evidence="9" id="KW-1185">Reference proteome</keyword>
<dbReference type="GO" id="GO:0000155">
    <property type="term" value="F:phosphorelay sensor kinase activity"/>
    <property type="evidence" value="ECO:0007669"/>
    <property type="project" value="InterPro"/>
</dbReference>
<feature type="transmembrane region" description="Helical" evidence="6">
    <location>
        <begin position="42"/>
        <end position="61"/>
    </location>
</feature>
<dbReference type="Proteomes" id="UP000315133">
    <property type="component" value="Unassembled WGS sequence"/>
</dbReference>
<dbReference type="Pfam" id="PF02518">
    <property type="entry name" value="HATPase_c"/>
    <property type="match status" value="1"/>
</dbReference>
<evidence type="ECO:0000256" key="1">
    <source>
        <dbReference type="ARBA" id="ARBA00022679"/>
    </source>
</evidence>
<dbReference type="PANTHER" id="PTHR24421">
    <property type="entry name" value="NITRATE/NITRITE SENSOR PROTEIN NARX-RELATED"/>
    <property type="match status" value="1"/>
</dbReference>
<keyword evidence="4" id="KW-0175">Coiled coil</keyword>
<evidence type="ECO:0000313" key="9">
    <source>
        <dbReference type="Proteomes" id="UP000315133"/>
    </source>
</evidence>
<dbReference type="OrthoDB" id="5241784at2"/>
<dbReference type="InterPro" id="IPR003594">
    <property type="entry name" value="HATPase_dom"/>
</dbReference>
<dbReference type="SUPFAM" id="SSF55874">
    <property type="entry name" value="ATPase domain of HSP90 chaperone/DNA topoisomerase II/histidine kinase"/>
    <property type="match status" value="1"/>
</dbReference>
<keyword evidence="1" id="KW-0808">Transferase</keyword>
<keyword evidence="6" id="KW-0812">Transmembrane</keyword>
<dbReference type="GO" id="GO:0046983">
    <property type="term" value="F:protein dimerization activity"/>
    <property type="evidence" value="ECO:0007669"/>
    <property type="project" value="InterPro"/>
</dbReference>
<evidence type="ECO:0000256" key="3">
    <source>
        <dbReference type="ARBA" id="ARBA00023012"/>
    </source>
</evidence>
<name>A0A543K7Y3_9MICO</name>
<evidence type="ECO:0000256" key="2">
    <source>
        <dbReference type="ARBA" id="ARBA00022777"/>
    </source>
</evidence>
<feature type="transmembrane region" description="Helical" evidence="6">
    <location>
        <begin position="18"/>
        <end position="36"/>
    </location>
</feature>
<keyword evidence="6" id="KW-1133">Transmembrane helix</keyword>
<dbReference type="Pfam" id="PF07730">
    <property type="entry name" value="HisKA_3"/>
    <property type="match status" value="1"/>
</dbReference>
<feature type="transmembrane region" description="Helical" evidence="6">
    <location>
        <begin position="68"/>
        <end position="85"/>
    </location>
</feature>
<proteinExistence type="predicted"/>
<evidence type="ECO:0000256" key="6">
    <source>
        <dbReference type="SAM" id="Phobius"/>
    </source>
</evidence>
<dbReference type="PANTHER" id="PTHR24421:SF59">
    <property type="entry name" value="OXYGEN SENSOR HISTIDINE KINASE NREB"/>
    <property type="match status" value="1"/>
</dbReference>
<dbReference type="GO" id="GO:0016020">
    <property type="term" value="C:membrane"/>
    <property type="evidence" value="ECO:0007669"/>
    <property type="project" value="InterPro"/>
</dbReference>
<dbReference type="Gene3D" id="1.20.5.1930">
    <property type="match status" value="1"/>
</dbReference>
<evidence type="ECO:0000256" key="5">
    <source>
        <dbReference type="SAM" id="MobiDB-lite"/>
    </source>
</evidence>
<evidence type="ECO:0000256" key="4">
    <source>
        <dbReference type="SAM" id="Coils"/>
    </source>
</evidence>
<evidence type="ECO:0000313" key="8">
    <source>
        <dbReference type="EMBL" id="TQM91198.1"/>
    </source>
</evidence>
<dbReference type="CDD" id="cd16917">
    <property type="entry name" value="HATPase_UhpB-NarQ-NarX-like"/>
    <property type="match status" value="1"/>
</dbReference>
<protein>
    <submittedName>
        <fullName evidence="8">Signal transduction histidine kinase</fullName>
    </submittedName>
</protein>
<feature type="compositionally biased region" description="Low complexity" evidence="5">
    <location>
        <begin position="387"/>
        <end position="396"/>
    </location>
</feature>
<feature type="domain" description="Histidine kinase/HSP90-like ATPase" evidence="7">
    <location>
        <begin position="291"/>
        <end position="379"/>
    </location>
</feature>
<dbReference type="InterPro" id="IPR011712">
    <property type="entry name" value="Sig_transdc_His_kin_sub3_dim/P"/>
</dbReference>
<keyword evidence="3" id="KW-0902">Two-component regulatory system</keyword>
<keyword evidence="2 8" id="KW-0418">Kinase</keyword>
<reference evidence="8 9" key="1">
    <citation type="submission" date="2019-06" db="EMBL/GenBank/DDBJ databases">
        <title>Sequencing the genomes of 1000 actinobacteria strains.</title>
        <authorList>
            <person name="Klenk H.-P."/>
        </authorList>
    </citation>
    <scope>NUCLEOTIDE SEQUENCE [LARGE SCALE GENOMIC DNA]</scope>
    <source>
        <strain evidence="8 9">DSM 12362</strain>
    </source>
</reference>
<organism evidence="8 9">
    <name type="scientific">Ornithinimicrobium humiphilum</name>
    <dbReference type="NCBI Taxonomy" id="125288"/>
    <lineage>
        <taxon>Bacteria</taxon>
        <taxon>Bacillati</taxon>
        <taxon>Actinomycetota</taxon>
        <taxon>Actinomycetes</taxon>
        <taxon>Micrococcales</taxon>
        <taxon>Ornithinimicrobiaceae</taxon>
        <taxon>Ornithinimicrobium</taxon>
    </lineage>
</organism>
<comment type="caution">
    <text evidence="8">The sequence shown here is derived from an EMBL/GenBank/DDBJ whole genome shotgun (WGS) entry which is preliminary data.</text>
</comment>
<keyword evidence="6" id="KW-0472">Membrane</keyword>
<dbReference type="AlphaFoldDB" id="A0A543K7Y3"/>
<dbReference type="SMART" id="SM00387">
    <property type="entry name" value="HATPase_c"/>
    <property type="match status" value="1"/>
</dbReference>
<dbReference type="Gene3D" id="3.30.565.10">
    <property type="entry name" value="Histidine kinase-like ATPase, C-terminal domain"/>
    <property type="match status" value="1"/>
</dbReference>
<dbReference type="InterPro" id="IPR050482">
    <property type="entry name" value="Sensor_HK_TwoCompSys"/>
</dbReference>
<accession>A0A543K7Y3</accession>
<dbReference type="InterPro" id="IPR036890">
    <property type="entry name" value="HATPase_C_sf"/>
</dbReference>